<feature type="domain" description="Anamorsin C-terminal" evidence="11">
    <location>
        <begin position="223"/>
        <end position="347"/>
    </location>
</feature>
<evidence type="ECO:0000313" key="14">
    <source>
        <dbReference type="Proteomes" id="UP000245768"/>
    </source>
</evidence>
<evidence type="ECO:0000259" key="11">
    <source>
        <dbReference type="Pfam" id="PF05093"/>
    </source>
</evidence>
<keyword evidence="6 9" id="KW-0408">Iron</keyword>
<evidence type="ECO:0000256" key="1">
    <source>
        <dbReference type="ARBA" id="ARBA00001966"/>
    </source>
</evidence>
<dbReference type="InterPro" id="IPR031838">
    <property type="entry name" value="Dre2_N"/>
</dbReference>
<reference evidence="13 14" key="1">
    <citation type="journal article" date="2018" name="Mol. Biol. Evol.">
        <title>Broad Genomic Sampling Reveals a Smut Pathogenic Ancestry of the Fungal Clade Ustilaginomycotina.</title>
        <authorList>
            <person name="Kijpornyongpan T."/>
            <person name="Mondo S.J."/>
            <person name="Barry K."/>
            <person name="Sandor L."/>
            <person name="Lee J."/>
            <person name="Lipzen A."/>
            <person name="Pangilinan J."/>
            <person name="LaButti K."/>
            <person name="Hainaut M."/>
            <person name="Henrissat B."/>
            <person name="Grigoriev I.V."/>
            <person name="Spatafora J.W."/>
            <person name="Aime M.C."/>
        </authorList>
    </citation>
    <scope>NUCLEOTIDE SEQUENCE [LARGE SCALE GENOMIC DNA]</scope>
    <source>
        <strain evidence="13 14">MCA 4198</strain>
    </source>
</reference>
<evidence type="ECO:0000256" key="5">
    <source>
        <dbReference type="ARBA" id="ARBA00022723"/>
    </source>
</evidence>
<gene>
    <name evidence="13" type="ORF">FA10DRAFT_226284</name>
</gene>
<keyword evidence="7 9" id="KW-0411">Iron-sulfur</keyword>
<comment type="domain">
    <text evidence="9">The C-terminal domain binds 2 Fe-S clusters but is otherwise mostly in an intrinsically disordered conformation.</text>
</comment>
<dbReference type="GO" id="GO:0005758">
    <property type="term" value="C:mitochondrial intermembrane space"/>
    <property type="evidence" value="ECO:0007669"/>
    <property type="project" value="UniProtKB-SubCell"/>
</dbReference>
<dbReference type="FunCoup" id="A0A316YYP6">
    <property type="interactions" value="318"/>
</dbReference>
<feature type="binding site" evidence="9">
    <location>
        <position position="328"/>
    </location>
    <ligand>
        <name>[4Fe-4S] cluster</name>
        <dbReference type="ChEBI" id="CHEBI:49883"/>
    </ligand>
</feature>
<dbReference type="GO" id="GO:0051539">
    <property type="term" value="F:4 iron, 4 sulfur cluster binding"/>
    <property type="evidence" value="ECO:0007669"/>
    <property type="project" value="UniProtKB-KW"/>
</dbReference>
<evidence type="ECO:0000259" key="12">
    <source>
        <dbReference type="Pfam" id="PF16803"/>
    </source>
</evidence>
<comment type="domain">
    <text evidence="9">The twin Cx2C motifs are involved in the recognition by the mitochondrial MIA40-ERV1 disulfide relay system. The formation of 2 disulfide bonds in the Cx2C motifs through dithiol/disulfide exchange reactions effectively traps the protein in the mitochondrial intermembrane space.</text>
</comment>
<dbReference type="InterPro" id="IPR046408">
    <property type="entry name" value="CIAPIN1"/>
</dbReference>
<keyword evidence="4 9" id="KW-0963">Cytoplasm</keyword>
<feature type="binding site" evidence="9">
    <location>
        <position position="317"/>
    </location>
    <ligand>
        <name>[4Fe-4S] cluster</name>
        <dbReference type="ChEBI" id="CHEBI:49883"/>
    </ligand>
</feature>
<comment type="similarity">
    <text evidence="2 9">Belongs to the anamorsin family.</text>
</comment>
<dbReference type="STRING" id="215250.A0A316YYP6"/>
<dbReference type="GO" id="GO:0009055">
    <property type="term" value="F:electron transfer activity"/>
    <property type="evidence" value="ECO:0007669"/>
    <property type="project" value="UniProtKB-UniRule"/>
</dbReference>
<dbReference type="GO" id="GO:0051537">
    <property type="term" value="F:2 iron, 2 sulfur cluster binding"/>
    <property type="evidence" value="ECO:0007669"/>
    <property type="project" value="UniProtKB-UniRule"/>
</dbReference>
<dbReference type="InterPro" id="IPR007785">
    <property type="entry name" value="Anamorsin"/>
</dbReference>
<evidence type="ECO:0000256" key="2">
    <source>
        <dbReference type="ARBA" id="ARBA00008169"/>
    </source>
</evidence>
<comment type="cofactor">
    <cofactor evidence="9">
        <name>[2Fe-2S] cluster</name>
        <dbReference type="ChEBI" id="CHEBI:190135"/>
    </cofactor>
</comment>
<dbReference type="GO" id="GO:0016226">
    <property type="term" value="P:iron-sulfur cluster assembly"/>
    <property type="evidence" value="ECO:0007669"/>
    <property type="project" value="UniProtKB-UniRule"/>
</dbReference>
<dbReference type="HAMAP" id="MF_03115">
    <property type="entry name" value="Anamorsin"/>
    <property type="match status" value="1"/>
</dbReference>
<evidence type="ECO:0000256" key="7">
    <source>
        <dbReference type="ARBA" id="ARBA00023014"/>
    </source>
</evidence>
<evidence type="ECO:0000256" key="3">
    <source>
        <dbReference type="ARBA" id="ARBA00022485"/>
    </source>
</evidence>
<dbReference type="InParanoid" id="A0A316YYP6"/>
<protein>
    <submittedName>
        <fullName evidence="13">DUF689-domain-containing protein</fullName>
    </submittedName>
</protein>
<dbReference type="Pfam" id="PF16803">
    <property type="entry name" value="DRE2_N"/>
    <property type="match status" value="1"/>
</dbReference>
<feature type="short sequence motif" description="Cx2C motif 2" evidence="9">
    <location>
        <begin position="328"/>
        <end position="331"/>
    </location>
</feature>
<keyword evidence="9" id="KW-0001">2Fe-2S</keyword>
<evidence type="ECO:0000256" key="6">
    <source>
        <dbReference type="ARBA" id="ARBA00023004"/>
    </source>
</evidence>
<comment type="domain">
    <text evidence="9">The N-terminal domain has structural similarity with S-adenosyl-L-methionine-dependent methyltransferases, but does not bind S-adenosyl-L-methionine. It is required for correct assembly of the 2 Fe-S clusters.</text>
</comment>
<comment type="subcellular location">
    <subcellularLocation>
        <location evidence="9">Cytoplasm</location>
    </subcellularLocation>
    <subcellularLocation>
        <location evidence="9">Mitochondrion intermembrane space</location>
    </subcellularLocation>
</comment>
<evidence type="ECO:0000256" key="4">
    <source>
        <dbReference type="ARBA" id="ARBA00022490"/>
    </source>
</evidence>
<feature type="region of interest" description="Disordered" evidence="10">
    <location>
        <begin position="174"/>
        <end position="193"/>
    </location>
</feature>
<feature type="binding site" evidence="9">
    <location>
        <position position="226"/>
    </location>
    <ligand>
        <name>[2Fe-2S] cluster</name>
        <dbReference type="ChEBI" id="CHEBI:190135"/>
    </ligand>
</feature>
<keyword evidence="8 9" id="KW-0496">Mitochondrion</keyword>
<dbReference type="AlphaFoldDB" id="A0A316YYP6"/>
<dbReference type="GO" id="GO:0046872">
    <property type="term" value="F:metal ion binding"/>
    <property type="evidence" value="ECO:0007669"/>
    <property type="project" value="UniProtKB-KW"/>
</dbReference>
<feature type="binding site" evidence="9">
    <location>
        <position position="244"/>
    </location>
    <ligand>
        <name>[2Fe-2S] cluster</name>
        <dbReference type="ChEBI" id="CHEBI:190135"/>
    </ligand>
</feature>
<dbReference type="GeneID" id="37040596"/>
<comment type="cofactor">
    <cofactor evidence="1 9">
        <name>[4Fe-4S] cluster</name>
        <dbReference type="ChEBI" id="CHEBI:49883"/>
    </cofactor>
</comment>
<evidence type="ECO:0000256" key="8">
    <source>
        <dbReference type="ARBA" id="ARBA00023128"/>
    </source>
</evidence>
<dbReference type="RefSeq" id="XP_025381509.1">
    <property type="nucleotide sequence ID" value="XM_025518680.1"/>
</dbReference>
<accession>A0A316YYP6</accession>
<name>A0A316YYP6_9BASI</name>
<dbReference type="Proteomes" id="UP000245768">
    <property type="component" value="Unassembled WGS sequence"/>
</dbReference>
<feature type="region of interest" description="Disordered" evidence="10">
    <location>
        <begin position="269"/>
        <end position="288"/>
    </location>
</feature>
<feature type="binding site" evidence="9">
    <location>
        <position position="320"/>
    </location>
    <ligand>
        <name>[4Fe-4S] cluster</name>
        <dbReference type="ChEBI" id="CHEBI:49883"/>
    </ligand>
</feature>
<dbReference type="PANTHER" id="PTHR13273:SF14">
    <property type="entry name" value="ANAMORSIN"/>
    <property type="match status" value="1"/>
</dbReference>
<comment type="caution">
    <text evidence="9">Lacks conserved residue(s) required for the propagation of feature annotation.</text>
</comment>
<dbReference type="PANTHER" id="PTHR13273">
    <property type="entry name" value="ANAMORSIN"/>
    <property type="match status" value="1"/>
</dbReference>
<feature type="short sequence motif" description="Cx2C motif 1" evidence="9">
    <location>
        <begin position="317"/>
        <end position="320"/>
    </location>
</feature>
<feature type="binding site" evidence="9">
    <location>
        <position position="331"/>
    </location>
    <ligand>
        <name>[4Fe-4S] cluster</name>
        <dbReference type="ChEBI" id="CHEBI:49883"/>
    </ligand>
</feature>
<feature type="domain" description="Fe-S cluster assembly protein Dre2 N-terminal" evidence="12">
    <location>
        <begin position="49"/>
        <end position="103"/>
    </location>
</feature>
<sequence>MGSGSTAVDAATTGGASPDRVLVVGSMEAAQSGQYQSVVERAGMGGLKQVEMYMVDRLTDGATALDANVYPAIQLVVPFAQAQSPALLSILYSALRPGGSIALAPLQDAMRDEDPARATKGAWTLAGFSSVDIDEATGQVVGTKSSASSSSSSSSISSNGVKSGALPLRRKLANRNGGGFSANGTSAEKKKALWATSPATTSLIDSDSLLTEADHIAPKATRREDCDLPSALAGGRRRKACKGCTCGLRELEEEEDNARMNNIVQIDADDMDMPSNDGRPNPPGRKTEVTETMVDENGVTRVIKRITVDTNGMTSSCGSCSLGDAFRCSSCPYLGMPAFQPGEKVEIPTSMDDSL</sequence>
<organism evidence="13 14">
    <name type="scientific">Acaromyces ingoldii</name>
    <dbReference type="NCBI Taxonomy" id="215250"/>
    <lineage>
        <taxon>Eukaryota</taxon>
        <taxon>Fungi</taxon>
        <taxon>Dikarya</taxon>
        <taxon>Basidiomycota</taxon>
        <taxon>Ustilaginomycotina</taxon>
        <taxon>Exobasidiomycetes</taxon>
        <taxon>Exobasidiales</taxon>
        <taxon>Cryptobasidiaceae</taxon>
        <taxon>Acaromyces</taxon>
    </lineage>
</organism>
<dbReference type="OrthoDB" id="311633at2759"/>
<dbReference type="Pfam" id="PF05093">
    <property type="entry name" value="CIAPIN1"/>
    <property type="match status" value="1"/>
</dbReference>
<keyword evidence="14" id="KW-1185">Reference proteome</keyword>
<feature type="binding site" evidence="9">
    <location>
        <position position="241"/>
    </location>
    <ligand>
        <name>[2Fe-2S] cluster</name>
        <dbReference type="ChEBI" id="CHEBI:190135"/>
    </ligand>
</feature>
<keyword evidence="5 9" id="KW-0479">Metal-binding</keyword>
<feature type="region of interest" description="Disordered" evidence="10">
    <location>
        <begin position="142"/>
        <end position="162"/>
    </location>
</feature>
<feature type="compositionally biased region" description="Low complexity" evidence="10">
    <location>
        <begin position="145"/>
        <end position="158"/>
    </location>
</feature>
<proteinExistence type="inferred from homology"/>
<feature type="binding site" evidence="9">
    <location>
        <position position="246"/>
    </location>
    <ligand>
        <name>[2Fe-2S] cluster</name>
        <dbReference type="ChEBI" id="CHEBI:190135"/>
    </ligand>
</feature>
<dbReference type="EMBL" id="KZ819634">
    <property type="protein sequence ID" value="PWN94311.1"/>
    <property type="molecule type" value="Genomic_DNA"/>
</dbReference>
<evidence type="ECO:0000313" key="13">
    <source>
        <dbReference type="EMBL" id="PWN94311.1"/>
    </source>
</evidence>
<feature type="region of interest" description="Fe-S binding site B" evidence="9">
    <location>
        <begin position="317"/>
        <end position="331"/>
    </location>
</feature>
<keyword evidence="3 9" id="KW-0004">4Fe-4S</keyword>
<evidence type="ECO:0000256" key="10">
    <source>
        <dbReference type="SAM" id="MobiDB-lite"/>
    </source>
</evidence>
<evidence type="ECO:0000256" key="9">
    <source>
        <dbReference type="HAMAP-Rule" id="MF_03115"/>
    </source>
</evidence>